<dbReference type="AlphaFoldDB" id="A0A182YGU2"/>
<keyword evidence="5" id="KW-0472">Membrane</keyword>
<proteinExistence type="predicted"/>
<evidence type="ECO:0008006" key="10">
    <source>
        <dbReference type="Google" id="ProtNLM"/>
    </source>
</evidence>
<keyword evidence="3" id="KW-0812">Transmembrane</keyword>
<dbReference type="VEuPathDB" id="VectorBase:ASTEI07678"/>
<dbReference type="VEuPathDB" id="VectorBase:ASTEI20_045570"/>
<evidence type="ECO:0000313" key="9">
    <source>
        <dbReference type="Proteomes" id="UP000076408"/>
    </source>
</evidence>
<dbReference type="EnsemblMetazoa" id="ASTEI07678-RA">
    <property type="protein sequence ID" value="ASTEI07678-PA"/>
    <property type="gene ID" value="ASTEI07678"/>
</dbReference>
<comment type="subcellular location">
    <subcellularLocation>
        <location evidence="1">Cell membrane</location>
        <topology evidence="1">Multi-pass membrane protein</topology>
    </subcellularLocation>
</comment>
<accession>A0A182YGU2</accession>
<reference evidence="8" key="2">
    <citation type="submission" date="2020-05" db="UniProtKB">
        <authorList>
            <consortium name="EnsemblMetazoa"/>
        </authorList>
    </citation>
    <scope>IDENTIFICATION</scope>
    <source>
        <strain evidence="8">Indian</strain>
    </source>
</reference>
<evidence type="ECO:0000256" key="7">
    <source>
        <dbReference type="ARBA" id="ARBA00023180"/>
    </source>
</evidence>
<keyword evidence="6" id="KW-0675">Receptor</keyword>
<evidence type="ECO:0000256" key="4">
    <source>
        <dbReference type="ARBA" id="ARBA00022989"/>
    </source>
</evidence>
<evidence type="ECO:0000313" key="8">
    <source>
        <dbReference type="EnsemblMetazoa" id="ASTEI07678-PA"/>
    </source>
</evidence>
<keyword evidence="2" id="KW-1003">Cell membrane</keyword>
<evidence type="ECO:0000256" key="1">
    <source>
        <dbReference type="ARBA" id="ARBA00004651"/>
    </source>
</evidence>
<dbReference type="InterPro" id="IPR052192">
    <property type="entry name" value="Insect_Ionotropic_Sensory_Rcpt"/>
</dbReference>
<dbReference type="PANTHER" id="PTHR42643:SF30">
    <property type="entry name" value="IONOTROPIC RECEPTOR 40A-RELATED"/>
    <property type="match status" value="1"/>
</dbReference>
<evidence type="ECO:0000256" key="3">
    <source>
        <dbReference type="ARBA" id="ARBA00022692"/>
    </source>
</evidence>
<name>A0A182YGU2_ANOST</name>
<organism evidence="8 9">
    <name type="scientific">Anopheles stephensi</name>
    <name type="common">Indo-Pakistan malaria mosquito</name>
    <dbReference type="NCBI Taxonomy" id="30069"/>
    <lineage>
        <taxon>Eukaryota</taxon>
        <taxon>Metazoa</taxon>
        <taxon>Ecdysozoa</taxon>
        <taxon>Arthropoda</taxon>
        <taxon>Hexapoda</taxon>
        <taxon>Insecta</taxon>
        <taxon>Pterygota</taxon>
        <taxon>Neoptera</taxon>
        <taxon>Endopterygota</taxon>
        <taxon>Diptera</taxon>
        <taxon>Nematocera</taxon>
        <taxon>Culicoidea</taxon>
        <taxon>Culicidae</taxon>
        <taxon>Anophelinae</taxon>
        <taxon>Anopheles</taxon>
    </lineage>
</organism>
<protein>
    <recommendedName>
        <fullName evidence="10">Ionotropic glutamate receptor C-terminal domain-containing protein</fullName>
    </recommendedName>
</protein>
<reference evidence="9" key="1">
    <citation type="journal article" date="2014" name="Genome Biol.">
        <title>Genome analysis of a major urban malaria vector mosquito, Anopheles stephensi.</title>
        <authorList>
            <person name="Jiang X."/>
            <person name="Peery A."/>
            <person name="Hall A.B."/>
            <person name="Sharma A."/>
            <person name="Chen X.G."/>
            <person name="Waterhouse R.M."/>
            <person name="Komissarov A."/>
            <person name="Riehle M.M."/>
            <person name="Shouche Y."/>
            <person name="Sharakhova M.V."/>
            <person name="Lawson D."/>
            <person name="Pakpour N."/>
            <person name="Arensburger P."/>
            <person name="Davidson V.L."/>
            <person name="Eiglmeier K."/>
            <person name="Emrich S."/>
            <person name="George P."/>
            <person name="Kennedy R.C."/>
            <person name="Mane S.P."/>
            <person name="Maslen G."/>
            <person name="Oringanje C."/>
            <person name="Qi Y."/>
            <person name="Settlage R."/>
            <person name="Tojo M."/>
            <person name="Tubio J.M."/>
            <person name="Unger M.F."/>
            <person name="Wang B."/>
            <person name="Vernick K.D."/>
            <person name="Ribeiro J.M."/>
            <person name="James A.A."/>
            <person name="Michel K."/>
            <person name="Riehle M.A."/>
            <person name="Luckhart S."/>
            <person name="Sharakhov I.V."/>
            <person name="Tu Z."/>
        </authorList>
    </citation>
    <scope>NUCLEOTIDE SEQUENCE [LARGE SCALE GENOMIC DNA]</scope>
    <source>
        <strain evidence="9">Indian</strain>
    </source>
</reference>
<sequence length="322" mass="36999">MSDLTYTKMITDQARLYFAFADNYYCCNFIPGAEQVEENIKSIFFYPKWMHDAFKENPNASLAQAFKRGYEVIYDVDNTMEILHWNSFSNQTIGIDPHNIIVPDDTRDLFGYELEMYVLKQMSQVMTFDGYFLEQIALKRNATATVTHKFSSRLSILPLLGINDVNMRGIIPAAGTIFWAVIVPRAKPKSIVSILIDPFDMYVWISYFILVLTMAVTLSFFGEVLGRRHFVEIVLELIMISLAGPSRAYGGSFENRIITVFCVMGIVLISSYQSLIISFMSYVRYHPEINTLAEIQEQCVFKDDKDTNISISNRILMVRFPV</sequence>
<evidence type="ECO:0000256" key="2">
    <source>
        <dbReference type="ARBA" id="ARBA00022475"/>
    </source>
</evidence>
<keyword evidence="7" id="KW-0325">Glycoprotein</keyword>
<dbReference type="VEuPathDB" id="VectorBase:ASTE006491"/>
<dbReference type="PANTHER" id="PTHR42643">
    <property type="entry name" value="IONOTROPIC RECEPTOR 20A-RELATED"/>
    <property type="match status" value="1"/>
</dbReference>
<keyword evidence="9" id="KW-1185">Reference proteome</keyword>
<evidence type="ECO:0000256" key="5">
    <source>
        <dbReference type="ARBA" id="ARBA00023136"/>
    </source>
</evidence>
<evidence type="ECO:0000256" key="6">
    <source>
        <dbReference type="ARBA" id="ARBA00023170"/>
    </source>
</evidence>
<dbReference type="Proteomes" id="UP000076408">
    <property type="component" value="Unassembled WGS sequence"/>
</dbReference>
<dbReference type="GO" id="GO:0005886">
    <property type="term" value="C:plasma membrane"/>
    <property type="evidence" value="ECO:0007669"/>
    <property type="project" value="UniProtKB-SubCell"/>
</dbReference>
<keyword evidence="4" id="KW-1133">Transmembrane helix</keyword>